<feature type="transmembrane region" description="Helical" evidence="1">
    <location>
        <begin position="278"/>
        <end position="297"/>
    </location>
</feature>
<gene>
    <name evidence="2" type="ORF">BDA99DRAFT_548865</name>
</gene>
<keyword evidence="1" id="KW-1133">Transmembrane helix</keyword>
<sequence>MEIFRGVCGDPLLLCSIYKWYDRQGSSTNVFRDMITGFGRLATERPQLIGATQGGRDSIDHGAGASSYSLHVFLTLNYLSLYISSIDQLDKADPPTIPETYIFYLAAVCLNAIADGLAGFALPRFAAGSQRSTTPDPSSSSSNDSNAKRDLALITDMANVAWPGLLAAMSFYLSANLDEELFQSTMRSYQNFTNVCGVLDLIVPRDAFLTNLCKDAIPAAPVLSSGLFSNKNTGSSTSIATNVSTATMAIAYSDLPVQQQQVLANIVLSDKNLYSLRVLLNIAMFLGGVLGPSWYLILETLQQADFLLFNRPTPKGTAPGAREPGPPSVRRTLSGTAATVSSVATQVNPTSTDQPSTSQLMDADHIAIIHGSLNRLFENSRFLDDGAFNAFTVALCRLSSEASGLPSQEEESLPSTKSSRAKIFNKTSFAIEKLRYISTLDMGRLINPDRDPGTWDLITTHLIATANYPGTPSTIRTQCCESIADIIITAMDFSLSEHKEPDEKLQIRLLTALNQCINYMPAKGESPLFNSNNEGEKFKAFTEVQQTGLETLNKLLQTSGHSFTCGWGLIFEMSSTIQWKLR</sequence>
<keyword evidence="3" id="KW-1185">Reference proteome</keyword>
<feature type="transmembrane region" description="Helical" evidence="1">
    <location>
        <begin position="101"/>
        <end position="122"/>
    </location>
</feature>
<proteinExistence type="predicted"/>
<dbReference type="EMBL" id="JAIXMP010000038">
    <property type="protein sequence ID" value="KAI9248499.1"/>
    <property type="molecule type" value="Genomic_DNA"/>
</dbReference>
<comment type="caution">
    <text evidence="2">The sequence shown here is derived from an EMBL/GenBank/DDBJ whole genome shotgun (WGS) entry which is preliminary data.</text>
</comment>
<accession>A0AAD5P8V2</accession>
<dbReference type="Proteomes" id="UP001209540">
    <property type="component" value="Unassembled WGS sequence"/>
</dbReference>
<evidence type="ECO:0000256" key="1">
    <source>
        <dbReference type="SAM" id="Phobius"/>
    </source>
</evidence>
<keyword evidence="1" id="KW-0472">Membrane</keyword>
<evidence type="ECO:0000313" key="3">
    <source>
        <dbReference type="Proteomes" id="UP001209540"/>
    </source>
</evidence>
<keyword evidence="1" id="KW-0812">Transmembrane</keyword>
<name>A0AAD5P8V2_9FUNG</name>
<evidence type="ECO:0000313" key="2">
    <source>
        <dbReference type="EMBL" id="KAI9248499.1"/>
    </source>
</evidence>
<organism evidence="2 3">
    <name type="scientific">Phascolomyces articulosus</name>
    <dbReference type="NCBI Taxonomy" id="60185"/>
    <lineage>
        <taxon>Eukaryota</taxon>
        <taxon>Fungi</taxon>
        <taxon>Fungi incertae sedis</taxon>
        <taxon>Mucoromycota</taxon>
        <taxon>Mucoromycotina</taxon>
        <taxon>Mucoromycetes</taxon>
        <taxon>Mucorales</taxon>
        <taxon>Lichtheimiaceae</taxon>
        <taxon>Phascolomyces</taxon>
    </lineage>
</organism>
<protein>
    <submittedName>
        <fullName evidence="2">Uncharacterized protein</fullName>
    </submittedName>
</protein>
<dbReference type="AlphaFoldDB" id="A0AAD5P8V2"/>
<reference evidence="2" key="1">
    <citation type="journal article" date="2022" name="IScience">
        <title>Evolution of zygomycete secretomes and the origins of terrestrial fungal ecologies.</title>
        <authorList>
            <person name="Chang Y."/>
            <person name="Wang Y."/>
            <person name="Mondo S."/>
            <person name="Ahrendt S."/>
            <person name="Andreopoulos W."/>
            <person name="Barry K."/>
            <person name="Beard J."/>
            <person name="Benny G.L."/>
            <person name="Blankenship S."/>
            <person name="Bonito G."/>
            <person name="Cuomo C."/>
            <person name="Desiro A."/>
            <person name="Gervers K.A."/>
            <person name="Hundley H."/>
            <person name="Kuo A."/>
            <person name="LaButti K."/>
            <person name="Lang B.F."/>
            <person name="Lipzen A."/>
            <person name="O'Donnell K."/>
            <person name="Pangilinan J."/>
            <person name="Reynolds N."/>
            <person name="Sandor L."/>
            <person name="Smith M.E."/>
            <person name="Tsang A."/>
            <person name="Grigoriev I.V."/>
            <person name="Stajich J.E."/>
            <person name="Spatafora J.W."/>
        </authorList>
    </citation>
    <scope>NUCLEOTIDE SEQUENCE</scope>
    <source>
        <strain evidence="2">RSA 2281</strain>
    </source>
</reference>
<reference evidence="2" key="2">
    <citation type="submission" date="2023-02" db="EMBL/GenBank/DDBJ databases">
        <authorList>
            <consortium name="DOE Joint Genome Institute"/>
            <person name="Mondo S.J."/>
            <person name="Chang Y."/>
            <person name="Wang Y."/>
            <person name="Ahrendt S."/>
            <person name="Andreopoulos W."/>
            <person name="Barry K."/>
            <person name="Beard J."/>
            <person name="Benny G.L."/>
            <person name="Blankenship S."/>
            <person name="Bonito G."/>
            <person name="Cuomo C."/>
            <person name="Desiro A."/>
            <person name="Gervers K.A."/>
            <person name="Hundley H."/>
            <person name="Kuo A."/>
            <person name="LaButti K."/>
            <person name="Lang B.F."/>
            <person name="Lipzen A."/>
            <person name="O'Donnell K."/>
            <person name="Pangilinan J."/>
            <person name="Reynolds N."/>
            <person name="Sandor L."/>
            <person name="Smith M.W."/>
            <person name="Tsang A."/>
            <person name="Grigoriev I.V."/>
            <person name="Stajich J.E."/>
            <person name="Spatafora J.W."/>
        </authorList>
    </citation>
    <scope>NUCLEOTIDE SEQUENCE</scope>
    <source>
        <strain evidence="2">RSA 2281</strain>
    </source>
</reference>